<feature type="transmembrane region" description="Helical" evidence="1">
    <location>
        <begin position="105"/>
        <end position="124"/>
    </location>
</feature>
<feature type="transmembrane region" description="Helical" evidence="1">
    <location>
        <begin position="166"/>
        <end position="186"/>
    </location>
</feature>
<keyword evidence="1" id="KW-1133">Transmembrane helix</keyword>
<evidence type="ECO:0000256" key="1">
    <source>
        <dbReference type="SAM" id="Phobius"/>
    </source>
</evidence>
<name>A0A5C6BVJ4_9BACT</name>
<dbReference type="RefSeq" id="WP_302119211.1">
    <property type="nucleotide sequence ID" value="NZ_SJPU01000002.1"/>
</dbReference>
<feature type="transmembrane region" description="Helical" evidence="1">
    <location>
        <begin position="66"/>
        <end position="84"/>
    </location>
</feature>
<evidence type="ECO:0000313" key="3">
    <source>
        <dbReference type="Proteomes" id="UP000319908"/>
    </source>
</evidence>
<keyword evidence="1" id="KW-0472">Membrane</keyword>
<keyword evidence="3" id="KW-1185">Reference proteome</keyword>
<feature type="transmembrane region" description="Helical" evidence="1">
    <location>
        <begin position="242"/>
        <end position="263"/>
    </location>
</feature>
<proteinExistence type="predicted"/>
<feature type="transmembrane region" description="Helical" evidence="1">
    <location>
        <begin position="269"/>
        <end position="288"/>
    </location>
</feature>
<gene>
    <name evidence="2" type="ORF">Poly21_35050</name>
</gene>
<dbReference type="Proteomes" id="UP000319908">
    <property type="component" value="Unassembled WGS sequence"/>
</dbReference>
<protein>
    <submittedName>
        <fullName evidence="2">Uncharacterized protein</fullName>
    </submittedName>
</protein>
<reference evidence="2 3" key="1">
    <citation type="journal article" date="2020" name="Antonie Van Leeuwenhoek">
        <title>Rhodopirellula heiligendammensis sp. nov., Rhodopirellula pilleata sp. nov., and Rhodopirellula solitaria sp. nov. isolated from natural or artificial marine surfaces in Northern Germany and California, USA, and emended description of the genus Rhodopirellula.</title>
        <authorList>
            <person name="Kallscheuer N."/>
            <person name="Wiegand S."/>
            <person name="Jogler M."/>
            <person name="Boedeker C."/>
            <person name="Peeters S.H."/>
            <person name="Rast P."/>
            <person name="Heuer A."/>
            <person name="Jetten M.S.M."/>
            <person name="Rohde M."/>
            <person name="Jogler C."/>
        </authorList>
    </citation>
    <scope>NUCLEOTIDE SEQUENCE [LARGE SCALE GENOMIC DNA]</scope>
    <source>
        <strain evidence="2 3">Poly21</strain>
    </source>
</reference>
<feature type="transmembrane region" description="Helical" evidence="1">
    <location>
        <begin position="218"/>
        <end position="235"/>
    </location>
</feature>
<keyword evidence="1" id="KW-0812">Transmembrane</keyword>
<dbReference type="AlphaFoldDB" id="A0A5C6BVJ4"/>
<evidence type="ECO:0000313" key="2">
    <source>
        <dbReference type="EMBL" id="TWU16300.1"/>
    </source>
</evidence>
<organism evidence="2 3">
    <name type="scientific">Allorhodopirellula heiligendammensis</name>
    <dbReference type="NCBI Taxonomy" id="2714739"/>
    <lineage>
        <taxon>Bacteria</taxon>
        <taxon>Pseudomonadati</taxon>
        <taxon>Planctomycetota</taxon>
        <taxon>Planctomycetia</taxon>
        <taxon>Pirellulales</taxon>
        <taxon>Pirellulaceae</taxon>
        <taxon>Allorhodopirellula</taxon>
    </lineage>
</organism>
<sequence length="321" mass="35430">MTLKGNRQLLSSAWLDGCLRIVIAIQSIGLSGRYLFSKNEWESHVFEWLLFDWGWPEPLAQTMDNAGTWLTLVAGGLLCLIGWLKHRRFGDTGLPTALTWLDRIAAGWIACWLLVMAVAHMMRATLWAELTLAEDAVRYIAPVTLIILSGRPAASPLVKGGRSGGTPLAVLLLMIAASATFAAHGYKAVERYGPFTDLILLSDLQWTHMSMSQTTAETILVVVGVIDLVVALLLIPTRWRSVALYMAVWGIIAAVSRMTAYGFGAWPETLLRAANGGVPLAIFGYWTISRASRLQLPRETSESETHTLDETRNKIQIAIRR</sequence>
<accession>A0A5C6BVJ4</accession>
<dbReference type="EMBL" id="SJPU01000002">
    <property type="protein sequence ID" value="TWU16300.1"/>
    <property type="molecule type" value="Genomic_DNA"/>
</dbReference>
<comment type="caution">
    <text evidence="2">The sequence shown here is derived from an EMBL/GenBank/DDBJ whole genome shotgun (WGS) entry which is preliminary data.</text>
</comment>
<feature type="transmembrane region" description="Helical" evidence="1">
    <location>
        <begin position="136"/>
        <end position="154"/>
    </location>
</feature>